<dbReference type="KEGG" id="nzs:SLY_0091"/>
<dbReference type="Proteomes" id="UP000013941">
    <property type="component" value="Chromosome"/>
</dbReference>
<name>R4RW01_PHYAS</name>
<proteinExistence type="predicted"/>
<evidence type="ECO:0000313" key="2">
    <source>
        <dbReference type="Proteomes" id="UP000013941"/>
    </source>
</evidence>
<gene>
    <name evidence="1" type="ORF">SLY_0091</name>
</gene>
<accession>R4RW01</accession>
<organism evidence="1 2">
    <name type="scientific">Strawberry lethal yellows phytoplasma (CPA) str. NZSb11</name>
    <dbReference type="NCBI Taxonomy" id="980422"/>
    <lineage>
        <taxon>Bacteria</taxon>
        <taxon>Bacillati</taxon>
        <taxon>Mycoplasmatota</taxon>
        <taxon>Mollicutes</taxon>
        <taxon>Acholeplasmatales</taxon>
        <taxon>Acholeplasmataceae</taxon>
        <taxon>Candidatus Phytoplasma</taxon>
        <taxon>16SrXII (Stolbur group)</taxon>
    </lineage>
</organism>
<dbReference type="EMBL" id="CP002548">
    <property type="protein sequence ID" value="AGL90017.1"/>
    <property type="molecule type" value="Genomic_DNA"/>
</dbReference>
<reference evidence="1 2" key="1">
    <citation type="journal article" date="2013" name="BMC Genomics">
        <title>Comparison of the complete genome sequence of two closely related isolates of 'Candidatus Phytoplasma australiense' reveals genome plasticity.</title>
        <authorList>
            <person name="Andersen M.T."/>
            <person name="Liefting L.W."/>
            <person name="Havukkala I."/>
            <person name="Beever R.E."/>
        </authorList>
    </citation>
    <scope>NUCLEOTIDE SEQUENCE [LARGE SCALE GENOMIC DNA]</scope>
    <source>
        <strain evidence="1 2">NZSb11</strain>
    </source>
</reference>
<evidence type="ECO:0000313" key="1">
    <source>
        <dbReference type="EMBL" id="AGL90017.1"/>
    </source>
</evidence>
<keyword evidence="2" id="KW-1185">Reference proteome</keyword>
<dbReference type="PATRIC" id="fig|980422.3.peg.82"/>
<protein>
    <submittedName>
        <fullName evidence="1">Uncharacterized protein</fullName>
    </submittedName>
</protein>
<dbReference type="HOGENOM" id="CLU_3297217_0_0_14"/>
<sequence>MLLKNFKTQKNNFYIFPKKNLVKKHHSNKFQKDQTRNMAL</sequence>
<dbReference type="AlphaFoldDB" id="R4RW01"/>